<protein>
    <submittedName>
        <fullName evidence="1">Uncharacterized protein</fullName>
    </submittedName>
</protein>
<gene>
    <name evidence="1" type="ORF">DAEQUDRAFT_721893</name>
</gene>
<dbReference type="Proteomes" id="UP000076727">
    <property type="component" value="Unassembled WGS sequence"/>
</dbReference>
<proteinExistence type="predicted"/>
<evidence type="ECO:0000313" key="2">
    <source>
        <dbReference type="Proteomes" id="UP000076727"/>
    </source>
</evidence>
<dbReference type="EMBL" id="KV429037">
    <property type="protein sequence ID" value="KZT73296.1"/>
    <property type="molecule type" value="Genomic_DNA"/>
</dbReference>
<keyword evidence="2" id="KW-1185">Reference proteome</keyword>
<organism evidence="1 2">
    <name type="scientific">Daedalea quercina L-15889</name>
    <dbReference type="NCBI Taxonomy" id="1314783"/>
    <lineage>
        <taxon>Eukaryota</taxon>
        <taxon>Fungi</taxon>
        <taxon>Dikarya</taxon>
        <taxon>Basidiomycota</taxon>
        <taxon>Agaricomycotina</taxon>
        <taxon>Agaricomycetes</taxon>
        <taxon>Polyporales</taxon>
        <taxon>Fomitopsis</taxon>
    </lineage>
</organism>
<accession>A0A165TDW1</accession>
<name>A0A165TDW1_9APHY</name>
<sequence length="74" mass="8405">MTSFGKLRNKGQYPPFFLLLTAPSAVLTVHRASAQTLFKTLPRNLAYMPRRTTPGFDTYPRAYVLSLHEHPLSL</sequence>
<reference evidence="1 2" key="1">
    <citation type="journal article" date="2016" name="Mol. Biol. Evol.">
        <title>Comparative Genomics of Early-Diverging Mushroom-Forming Fungi Provides Insights into the Origins of Lignocellulose Decay Capabilities.</title>
        <authorList>
            <person name="Nagy L.G."/>
            <person name="Riley R."/>
            <person name="Tritt A."/>
            <person name="Adam C."/>
            <person name="Daum C."/>
            <person name="Floudas D."/>
            <person name="Sun H."/>
            <person name="Yadav J.S."/>
            <person name="Pangilinan J."/>
            <person name="Larsson K.H."/>
            <person name="Matsuura K."/>
            <person name="Barry K."/>
            <person name="Labutti K."/>
            <person name="Kuo R."/>
            <person name="Ohm R.A."/>
            <person name="Bhattacharya S.S."/>
            <person name="Shirouzu T."/>
            <person name="Yoshinaga Y."/>
            <person name="Martin F.M."/>
            <person name="Grigoriev I.V."/>
            <person name="Hibbett D.S."/>
        </authorList>
    </citation>
    <scope>NUCLEOTIDE SEQUENCE [LARGE SCALE GENOMIC DNA]</scope>
    <source>
        <strain evidence="1 2">L-15889</strain>
    </source>
</reference>
<evidence type="ECO:0000313" key="1">
    <source>
        <dbReference type="EMBL" id="KZT73296.1"/>
    </source>
</evidence>
<dbReference type="AlphaFoldDB" id="A0A165TDW1"/>